<feature type="transmembrane region" description="Helical" evidence="1">
    <location>
        <begin position="271"/>
        <end position="295"/>
    </location>
</feature>
<comment type="caution">
    <text evidence="2">The sequence shown here is derived from an EMBL/GenBank/DDBJ whole genome shotgun (WGS) entry which is preliminary data.</text>
</comment>
<organism evidence="2 3">
    <name type="scientific">Allacma fusca</name>
    <dbReference type="NCBI Taxonomy" id="39272"/>
    <lineage>
        <taxon>Eukaryota</taxon>
        <taxon>Metazoa</taxon>
        <taxon>Ecdysozoa</taxon>
        <taxon>Arthropoda</taxon>
        <taxon>Hexapoda</taxon>
        <taxon>Collembola</taxon>
        <taxon>Symphypleona</taxon>
        <taxon>Sminthuridae</taxon>
        <taxon>Allacma</taxon>
    </lineage>
</organism>
<gene>
    <name evidence="2" type="ORF">AFUS01_LOCUS33522</name>
</gene>
<protein>
    <recommendedName>
        <fullName evidence="4">Protein rolling stone</fullName>
    </recommendedName>
</protein>
<sequence>MSRLTEFFIGFRNSRQDLKPWGISKFHFLKSEWEEIDEPTVSWCYLIWRGCYALFCVFTVIFSICISTKRYLWLIFLTRWSLTCQLVYSFLYFMNLLLYVTYGVSRKGSDMIPPADNNDRMSRDHSPGDPEFETIDLMIVRKDQEKRRKAFTQKNNAVESVVWILTGIVGSLPIFVSIGYWTLVYPTVKNETTIEFAASVLVHGVNAIFSLIDTMVNAIPVRVTQFVYLLTFGLTYAVFSGLYEVVGGEYVSDDEPYLYAVLNWRQEPRKAFVSSALAIPTVILLYYVLWFLYILRLRLVYSCSSRRDRESCHYLHQYWLHKKIENVAA</sequence>
<evidence type="ECO:0008006" key="4">
    <source>
        <dbReference type="Google" id="ProtNLM"/>
    </source>
</evidence>
<dbReference type="EMBL" id="CAJVCH010529027">
    <property type="protein sequence ID" value="CAG7823299.1"/>
    <property type="molecule type" value="Genomic_DNA"/>
</dbReference>
<dbReference type="InterPro" id="IPR049352">
    <property type="entry name" value="Rost"/>
</dbReference>
<keyword evidence="1" id="KW-0812">Transmembrane</keyword>
<evidence type="ECO:0000313" key="3">
    <source>
        <dbReference type="Proteomes" id="UP000708208"/>
    </source>
</evidence>
<evidence type="ECO:0000256" key="1">
    <source>
        <dbReference type="SAM" id="Phobius"/>
    </source>
</evidence>
<dbReference type="OrthoDB" id="419711at2759"/>
<dbReference type="PANTHER" id="PTHR12242:SF1">
    <property type="entry name" value="MYND-TYPE DOMAIN-CONTAINING PROTEIN"/>
    <property type="match status" value="1"/>
</dbReference>
<feature type="transmembrane region" description="Helical" evidence="1">
    <location>
        <begin position="85"/>
        <end position="104"/>
    </location>
</feature>
<name>A0A8J2KU09_9HEXA</name>
<feature type="transmembrane region" description="Helical" evidence="1">
    <location>
        <begin position="196"/>
        <end position="219"/>
    </location>
</feature>
<feature type="transmembrane region" description="Helical" evidence="1">
    <location>
        <begin position="52"/>
        <end position="73"/>
    </location>
</feature>
<accession>A0A8J2KU09</accession>
<dbReference type="Proteomes" id="UP000708208">
    <property type="component" value="Unassembled WGS sequence"/>
</dbReference>
<proteinExistence type="predicted"/>
<keyword evidence="1" id="KW-1133">Transmembrane helix</keyword>
<reference evidence="2" key="1">
    <citation type="submission" date="2021-06" db="EMBL/GenBank/DDBJ databases">
        <authorList>
            <person name="Hodson N. C."/>
            <person name="Mongue J. A."/>
            <person name="Jaron S. K."/>
        </authorList>
    </citation>
    <scope>NUCLEOTIDE SEQUENCE</scope>
</reference>
<dbReference type="Pfam" id="PF21534">
    <property type="entry name" value="Rost"/>
    <property type="match status" value="1"/>
</dbReference>
<dbReference type="PANTHER" id="PTHR12242">
    <property type="entry name" value="OS02G0130600 PROTEIN-RELATED"/>
    <property type="match status" value="1"/>
</dbReference>
<dbReference type="GO" id="GO:0016020">
    <property type="term" value="C:membrane"/>
    <property type="evidence" value="ECO:0007669"/>
    <property type="project" value="TreeGrafter"/>
</dbReference>
<feature type="transmembrane region" description="Helical" evidence="1">
    <location>
        <begin position="161"/>
        <end position="184"/>
    </location>
</feature>
<keyword evidence="1" id="KW-0472">Membrane</keyword>
<keyword evidence="3" id="KW-1185">Reference proteome</keyword>
<dbReference type="AlphaFoldDB" id="A0A8J2KU09"/>
<feature type="transmembrane region" description="Helical" evidence="1">
    <location>
        <begin position="226"/>
        <end position="251"/>
    </location>
</feature>
<evidence type="ECO:0000313" key="2">
    <source>
        <dbReference type="EMBL" id="CAG7823299.1"/>
    </source>
</evidence>